<dbReference type="EMBL" id="LAZR01000242">
    <property type="protein sequence ID" value="KKN79833.1"/>
    <property type="molecule type" value="Genomic_DNA"/>
</dbReference>
<accession>A0A0F9WMK3</accession>
<organism evidence="1">
    <name type="scientific">marine sediment metagenome</name>
    <dbReference type="NCBI Taxonomy" id="412755"/>
    <lineage>
        <taxon>unclassified sequences</taxon>
        <taxon>metagenomes</taxon>
        <taxon>ecological metagenomes</taxon>
    </lineage>
</organism>
<name>A0A0F9WMK3_9ZZZZ</name>
<reference evidence="1" key="1">
    <citation type="journal article" date="2015" name="Nature">
        <title>Complex archaea that bridge the gap between prokaryotes and eukaryotes.</title>
        <authorList>
            <person name="Spang A."/>
            <person name="Saw J.H."/>
            <person name="Jorgensen S.L."/>
            <person name="Zaremba-Niedzwiedzka K."/>
            <person name="Martijn J."/>
            <person name="Lind A.E."/>
            <person name="van Eijk R."/>
            <person name="Schleper C."/>
            <person name="Guy L."/>
            <person name="Ettema T.J."/>
        </authorList>
    </citation>
    <scope>NUCLEOTIDE SEQUENCE</scope>
</reference>
<comment type="caution">
    <text evidence="1">The sequence shown here is derived from an EMBL/GenBank/DDBJ whole genome shotgun (WGS) entry which is preliminary data.</text>
</comment>
<gene>
    <name evidence="1" type="ORF">LCGC14_0336880</name>
</gene>
<evidence type="ECO:0000313" key="1">
    <source>
        <dbReference type="EMBL" id="KKN79833.1"/>
    </source>
</evidence>
<sequence>MNANERGEELADFVEGHIDEYAENHAERLIMARRVVDKLVSLGLYTPPPKQAVAKLVEPMSDVQVRLFRMSRIPVGKYFGQLVGDVSLGYFCRLTDPSESRDEIDRFMHDVRRYLASEQIQREIEAES</sequence>
<protein>
    <submittedName>
        <fullName evidence="1">Uncharacterized protein</fullName>
    </submittedName>
</protein>
<dbReference type="AlphaFoldDB" id="A0A0F9WMK3"/>
<proteinExistence type="predicted"/>